<comment type="caution">
    <text evidence="5">The sequence shown here is derived from an EMBL/GenBank/DDBJ whole genome shotgun (WGS) entry which is preliminary data.</text>
</comment>
<evidence type="ECO:0000256" key="1">
    <source>
        <dbReference type="ARBA" id="ARBA00022801"/>
    </source>
</evidence>
<dbReference type="Pfam" id="PF09087">
    <property type="entry name" value="Cyc-maltodext_N"/>
    <property type="match status" value="1"/>
</dbReference>
<keyword evidence="5" id="KW-0456">Lyase</keyword>
<dbReference type="InterPro" id="IPR015171">
    <property type="entry name" value="Cyc-maltodext_N"/>
</dbReference>
<protein>
    <submittedName>
        <fullName evidence="5">Alpha-amlyase</fullName>
    </submittedName>
</protein>
<evidence type="ECO:0000256" key="2">
    <source>
        <dbReference type="ARBA" id="ARBA00023295"/>
    </source>
</evidence>
<dbReference type="Gene3D" id="2.60.40.10">
    <property type="entry name" value="Immunoglobulins"/>
    <property type="match status" value="1"/>
</dbReference>
<feature type="domain" description="Glycosyl hydrolase family 13 catalytic" evidence="4">
    <location>
        <begin position="130"/>
        <end position="527"/>
    </location>
</feature>
<dbReference type="SMART" id="SM00642">
    <property type="entry name" value="Aamy"/>
    <property type="match status" value="1"/>
</dbReference>
<dbReference type="PANTHER" id="PTHR10357">
    <property type="entry name" value="ALPHA-AMYLASE FAMILY MEMBER"/>
    <property type="match status" value="1"/>
</dbReference>
<dbReference type="InterPro" id="IPR006047">
    <property type="entry name" value="GH13_cat_dom"/>
</dbReference>
<keyword evidence="6" id="KW-1185">Reference proteome</keyword>
<feature type="chain" id="PRO_5006026325" evidence="3">
    <location>
        <begin position="18"/>
        <end position="616"/>
    </location>
</feature>
<dbReference type="InterPro" id="IPR013780">
    <property type="entry name" value="Glyco_hydro_b"/>
</dbReference>
<dbReference type="SUPFAM" id="SSF51445">
    <property type="entry name" value="(Trans)glycosidases"/>
    <property type="match status" value="1"/>
</dbReference>
<dbReference type="PATRIC" id="fig|1605367.3.peg.4010"/>
<reference evidence="5 6" key="1">
    <citation type="submission" date="2015-07" db="EMBL/GenBank/DDBJ databases">
        <title>The draft genome sequence of Leadbetterella sp. JN14-9.</title>
        <authorList>
            <person name="Liu Y."/>
            <person name="Du J."/>
            <person name="Shao Z."/>
        </authorList>
    </citation>
    <scope>NUCLEOTIDE SEQUENCE [LARGE SCALE GENOMIC DNA]</scope>
    <source>
        <strain evidence="5 6">JN14-9</strain>
    </source>
</reference>
<dbReference type="OrthoDB" id="9806009at2"/>
<keyword evidence="3" id="KW-0732">Signal</keyword>
<evidence type="ECO:0000313" key="6">
    <source>
        <dbReference type="Proteomes" id="UP000050454"/>
    </source>
</evidence>
<dbReference type="Gene3D" id="3.20.20.80">
    <property type="entry name" value="Glycosidases"/>
    <property type="match status" value="1"/>
</dbReference>
<organism evidence="5 6">
    <name type="scientific">Jiulongibacter sediminis</name>
    <dbReference type="NCBI Taxonomy" id="1605367"/>
    <lineage>
        <taxon>Bacteria</taxon>
        <taxon>Pseudomonadati</taxon>
        <taxon>Bacteroidota</taxon>
        <taxon>Cytophagia</taxon>
        <taxon>Cytophagales</taxon>
        <taxon>Leadbetterellaceae</taxon>
        <taxon>Jiulongibacter</taxon>
    </lineage>
</organism>
<dbReference type="GO" id="GO:0016798">
    <property type="term" value="F:hydrolase activity, acting on glycosyl bonds"/>
    <property type="evidence" value="ECO:0007669"/>
    <property type="project" value="UniProtKB-KW"/>
</dbReference>
<dbReference type="AlphaFoldDB" id="A0A0N8H9S4"/>
<keyword evidence="1" id="KW-0378">Hydrolase</keyword>
<proteinExistence type="predicted"/>
<dbReference type="Gene3D" id="2.60.40.1180">
    <property type="entry name" value="Golgi alpha-mannosidase II"/>
    <property type="match status" value="1"/>
</dbReference>
<evidence type="ECO:0000313" key="5">
    <source>
        <dbReference type="EMBL" id="KPM48180.1"/>
    </source>
</evidence>
<sequence length="616" mass="70755">MKKLLLLFILIATQSVAQQTLSPKIQHLEPANWWVGMNEPFLQLLVHGENIAEYSPSLKYKGVELLASHKTDNPNYLFLDLQIGSKTKAGSINIHFNKDNDSFTQEFELKERKSQSAGREGFNTSDAIYLITPDRFVNGDPSNDTVEGYTDALNRAEEYGRHGGDIQGMINSLDYIADLGFTAIWPMPLEENEMDQWSYHGYAITDFYQIDPRFGSNESYVELSQKASQKGLKLIKDVVLNHCGSGHWWMDDMPAKDWINYGGEYKNTNHRREVVRDIHAAQADKELYTRGWFVESMPDMNQQNPMMANYLIQNCIWWIETAELGGFRVDTYPYSDASFLSRWSKRIMTEYPNFNITSEEWSTNPAITSYWQKGKQNPDGYQSYVPTPMDFPLQEALVKGLNEELGWNTDLNRVYHSVSNDFLYADASKLLIFPDNHDMSRIYTQLHENDKYYKMAMVMMATMRGIPQIYYGTEVLMANPNSDSHGEIRGEFPGGWSDHTANAFTGQNLTEKQKEAQKLIKTLFNYRKNTPALHEGKLLHFTPENGVYVYFRYTDSQKVMVIFNKNPKTQQLDLTRFAEMLEGISEGKDILSGETVDLKQPLTLDMETARVIEIGG</sequence>
<dbReference type="GO" id="GO:0005975">
    <property type="term" value="P:carbohydrate metabolic process"/>
    <property type="evidence" value="ECO:0007669"/>
    <property type="project" value="InterPro"/>
</dbReference>
<dbReference type="CDD" id="cd11340">
    <property type="entry name" value="AmyAc_bac_CMD_like_3"/>
    <property type="match status" value="1"/>
</dbReference>
<dbReference type="InterPro" id="IPR019492">
    <property type="entry name" value="Cyclo-malto-dextrinase_C"/>
</dbReference>
<dbReference type="Pfam" id="PF00128">
    <property type="entry name" value="Alpha-amylase"/>
    <property type="match status" value="1"/>
</dbReference>
<dbReference type="Proteomes" id="UP000050454">
    <property type="component" value="Unassembled WGS sequence"/>
</dbReference>
<dbReference type="Pfam" id="PF10438">
    <property type="entry name" value="Cyc-maltodext_C"/>
    <property type="match status" value="1"/>
</dbReference>
<dbReference type="InterPro" id="IPR014756">
    <property type="entry name" value="Ig_E-set"/>
</dbReference>
<evidence type="ECO:0000256" key="3">
    <source>
        <dbReference type="SAM" id="SignalP"/>
    </source>
</evidence>
<gene>
    <name evidence="5" type="ORF">AFM12_12985</name>
</gene>
<dbReference type="SUPFAM" id="SSF51011">
    <property type="entry name" value="Glycosyl hydrolase domain"/>
    <property type="match status" value="1"/>
</dbReference>
<evidence type="ECO:0000259" key="4">
    <source>
        <dbReference type="SMART" id="SM00642"/>
    </source>
</evidence>
<dbReference type="GO" id="GO:0016829">
    <property type="term" value="F:lyase activity"/>
    <property type="evidence" value="ECO:0007669"/>
    <property type="project" value="UniProtKB-KW"/>
</dbReference>
<dbReference type="InterPro" id="IPR017853">
    <property type="entry name" value="GH"/>
</dbReference>
<dbReference type="InterPro" id="IPR013783">
    <property type="entry name" value="Ig-like_fold"/>
</dbReference>
<dbReference type="STRING" id="1605367.AFM12_12985"/>
<dbReference type="RefSeq" id="WP_055148942.1">
    <property type="nucleotide sequence ID" value="NZ_JXSZ01000009.1"/>
</dbReference>
<dbReference type="EMBL" id="LGTQ01000009">
    <property type="protein sequence ID" value="KPM48180.1"/>
    <property type="molecule type" value="Genomic_DNA"/>
</dbReference>
<name>A0A0N8H9S4_9BACT</name>
<accession>A0A0N8H9S4</accession>
<dbReference type="SUPFAM" id="SSF81296">
    <property type="entry name" value="E set domains"/>
    <property type="match status" value="1"/>
</dbReference>
<keyword evidence="2" id="KW-0326">Glycosidase</keyword>
<dbReference type="PANTHER" id="PTHR10357:SF210">
    <property type="entry name" value="MALTODEXTRIN GLUCOSIDASE"/>
    <property type="match status" value="1"/>
</dbReference>
<feature type="signal peptide" evidence="3">
    <location>
        <begin position="1"/>
        <end position="17"/>
    </location>
</feature>